<reference evidence="4 5" key="1">
    <citation type="submission" date="2021-04" db="EMBL/GenBank/DDBJ databases">
        <title>The genome sequence of type strain Ideonella paludis KCTC 32238.</title>
        <authorList>
            <person name="Liu Y."/>
        </authorList>
    </citation>
    <scope>NUCLEOTIDE SEQUENCE [LARGE SCALE GENOMIC DNA]</scope>
    <source>
        <strain evidence="4 5">KCTC 32238</strain>
    </source>
</reference>
<feature type="chain" id="PRO_5046150170" evidence="2">
    <location>
        <begin position="23"/>
        <end position="931"/>
    </location>
</feature>
<gene>
    <name evidence="4" type="ORF">KAK11_00360</name>
</gene>
<sequence>MSRSLPVGLTALAWAAMQAVQAQDAPTSLTVTPPPGQRLGAWLTQHHPEAAATVYEPGLMWQSTAARRAQRQAREALLRDISAWAADDALRKAQTGPLLALLRELPLTGRRPLASTDPWRMQTASGLEPLTAEGDVLVLPQRPERLRVVTAKGLACDVQAQPERIAADVLRACGVSTDWVWLVQADGSTQRLGVADWNAQRQQAPAPGAWLWVPPDTPDWPEHFNTRIAQVLAEQGVAEGTPAPRPLSETISPPPRDLPLSTNDWGMTGLLQTPSARMPEAGRVALTVSRTWPYTQTSATLSPFDGLELAVRYTHISNKLYGPSIAGDQGYKDKSSEIKLRLLDEGRWQPALALGLRDPGGTGLFAGEYLVASKRWGSLDLSLGLGWGYLGARGNLANPLAVLGDRFQQRAQADVGRGGTAHLKGLFTGRTALFGGVQWHTPWDGLSLKAELDGNDYQHEPLNNNVDGARSPVNLGLVWQRGPWALSLGLERGRQWMLGLSLHTNVAQMSRSKSAEPAPWPVSRPALLPAPSAARSTAGPSADTLQALALQTGWPVARAWQDGATWVVELDNSQGNSLDERLDRGVAVLHERAPDEVQQFQFILMQQGVAVSSRSVARQAWAAPRWSWTGHAPVLDSTPESVQRPAPDSAEAHRPARQGNGGFSLGYQQHVGGPDGYLYALSARAQGQLPLWEGAWAQGTLQARLLDNYERYRYTAPSALPRVRTLVREYLTQARVTLPYAQLSQLNRWGEDVFSLAYVGALEPMFAGAGAEVLWRPQGGRWALGLDVNRVAQREFDQRWDVRDYRVTTGHVSAYWDTGWQGLEAKVSVGQYLAGDRGATMEVSRRFANGARIGAWVTKTNVSSAAFGEGSFDKAVYVSIPFDAFLSAWSTQTLSVAWQPLIRDGGARLNKLHTLWNLTGSRDPRAWRQAE</sequence>
<dbReference type="Proteomes" id="UP000672097">
    <property type="component" value="Unassembled WGS sequence"/>
</dbReference>
<proteinExistence type="predicted"/>
<dbReference type="Pfam" id="PF06251">
    <property type="entry name" value="Caps_syn_GfcC_C"/>
    <property type="match status" value="1"/>
</dbReference>
<feature type="signal peptide" evidence="2">
    <location>
        <begin position="1"/>
        <end position="22"/>
    </location>
</feature>
<feature type="domain" description="Capsule biosynthesis GfcC-like C-terminal" evidence="3">
    <location>
        <begin position="176"/>
        <end position="234"/>
    </location>
</feature>
<dbReference type="Pfam" id="PF06082">
    <property type="entry name" value="YjbH"/>
    <property type="match status" value="1"/>
</dbReference>
<dbReference type="RefSeq" id="WP_210805029.1">
    <property type="nucleotide sequence ID" value="NZ_JAGQDG010000001.1"/>
</dbReference>
<organism evidence="4 5">
    <name type="scientific">Ideonella paludis</name>
    <dbReference type="NCBI Taxonomy" id="1233411"/>
    <lineage>
        <taxon>Bacteria</taxon>
        <taxon>Pseudomonadati</taxon>
        <taxon>Pseudomonadota</taxon>
        <taxon>Betaproteobacteria</taxon>
        <taxon>Burkholderiales</taxon>
        <taxon>Sphaerotilaceae</taxon>
        <taxon>Ideonella</taxon>
    </lineage>
</organism>
<protein>
    <submittedName>
        <fullName evidence="4">YjbH domain-containing protein</fullName>
    </submittedName>
</protein>
<comment type="caution">
    <text evidence="4">The sequence shown here is derived from an EMBL/GenBank/DDBJ whole genome shotgun (WGS) entry which is preliminary data.</text>
</comment>
<accession>A0ABS5DRI4</accession>
<evidence type="ECO:0000313" key="4">
    <source>
        <dbReference type="EMBL" id="MBQ0933760.1"/>
    </source>
</evidence>
<evidence type="ECO:0000256" key="2">
    <source>
        <dbReference type="SAM" id="SignalP"/>
    </source>
</evidence>
<dbReference type="EMBL" id="JAGQDG010000001">
    <property type="protein sequence ID" value="MBQ0933760.1"/>
    <property type="molecule type" value="Genomic_DNA"/>
</dbReference>
<keyword evidence="5" id="KW-1185">Reference proteome</keyword>
<name>A0ABS5DRI4_9BURK</name>
<keyword evidence="2" id="KW-0732">Signal</keyword>
<evidence type="ECO:0000259" key="3">
    <source>
        <dbReference type="Pfam" id="PF06251"/>
    </source>
</evidence>
<dbReference type="InterPro" id="IPR010425">
    <property type="entry name" value="Caps_synth_GfcC-like_C"/>
</dbReference>
<feature type="region of interest" description="Disordered" evidence="1">
    <location>
        <begin position="632"/>
        <end position="665"/>
    </location>
</feature>
<evidence type="ECO:0000256" key="1">
    <source>
        <dbReference type="SAM" id="MobiDB-lite"/>
    </source>
</evidence>
<evidence type="ECO:0000313" key="5">
    <source>
        <dbReference type="Proteomes" id="UP000672097"/>
    </source>
</evidence>
<dbReference type="Gene3D" id="3.10.560.10">
    <property type="entry name" value="Outer membrane lipoprotein wza domain like"/>
    <property type="match status" value="1"/>
</dbReference>
<dbReference type="InterPro" id="IPR010344">
    <property type="entry name" value="YbjH"/>
</dbReference>